<organism evidence="1 2">
    <name type="scientific">Trichoderma asperellum (strain ATCC 204424 / CBS 433.97 / NBRC 101777)</name>
    <dbReference type="NCBI Taxonomy" id="1042311"/>
    <lineage>
        <taxon>Eukaryota</taxon>
        <taxon>Fungi</taxon>
        <taxon>Dikarya</taxon>
        <taxon>Ascomycota</taxon>
        <taxon>Pezizomycotina</taxon>
        <taxon>Sordariomycetes</taxon>
        <taxon>Hypocreomycetidae</taxon>
        <taxon>Hypocreales</taxon>
        <taxon>Hypocreaceae</taxon>
        <taxon>Trichoderma</taxon>
    </lineage>
</organism>
<reference evidence="1 2" key="1">
    <citation type="submission" date="2016-07" db="EMBL/GenBank/DDBJ databases">
        <title>Multiple horizontal gene transfer events from other fungi enriched the ability of initially mycotrophic Trichoderma (Ascomycota) to feed on dead plant biomass.</title>
        <authorList>
            <consortium name="DOE Joint Genome Institute"/>
            <person name="Aerts A."/>
            <person name="Atanasova L."/>
            <person name="Chenthamara K."/>
            <person name="Zhang J."/>
            <person name="Grujic M."/>
            <person name="Henrissat B."/>
            <person name="Kuo A."/>
            <person name="Salamov A."/>
            <person name="Lipzen A."/>
            <person name="Labutti K."/>
            <person name="Barry K."/>
            <person name="Miao Y."/>
            <person name="Rahimi M.J."/>
            <person name="Shen Q."/>
            <person name="Grigoriev I.V."/>
            <person name="Kubicek C.P."/>
            <person name="Druzhinina I.S."/>
        </authorList>
    </citation>
    <scope>NUCLEOTIDE SEQUENCE [LARGE SCALE GENOMIC DNA]</scope>
    <source>
        <strain evidence="1 2">CBS 433.97</strain>
    </source>
</reference>
<dbReference type="AlphaFoldDB" id="A0A2T3Z4V1"/>
<dbReference type="EMBL" id="KZ679263">
    <property type="protein sequence ID" value="PTB39839.1"/>
    <property type="molecule type" value="Genomic_DNA"/>
</dbReference>
<evidence type="ECO:0000313" key="2">
    <source>
        <dbReference type="Proteomes" id="UP000240493"/>
    </source>
</evidence>
<evidence type="ECO:0000313" key="1">
    <source>
        <dbReference type="EMBL" id="PTB39839.1"/>
    </source>
</evidence>
<dbReference type="Proteomes" id="UP000240493">
    <property type="component" value="Unassembled WGS sequence"/>
</dbReference>
<keyword evidence="2" id="KW-1185">Reference proteome</keyword>
<proteinExistence type="predicted"/>
<sequence>MPCAMPWQWRKQPGTAHLRMPQILGGNTCTATMCSCWPAHAGCAQAQACQAPQVPVRASAASLRTRPLPCPTETFCACQRTTQQLAHTPFEVAVHACTQKGSERAGRSRCWHLPLRKFALDPHPPCPTRTTFDEDIKIPRTTTKAATGEALLLSCSRKRLFCQTFPPCVSDILHCREPRNFKSSTSPVVLDCNHCFAVLHHTLSPSVSRYGFNPPVGHRWHSVIDEKQKTAQQEERGPFLISPRTKRRTNPPIIPIILRLPIERPLQSPCLPLHPLTLRSESLHTESH</sequence>
<gene>
    <name evidence="1" type="ORF">M441DRAFT_420982</name>
</gene>
<name>A0A2T3Z4V1_TRIA4</name>
<accession>A0A2T3Z4V1</accession>
<protein>
    <submittedName>
        <fullName evidence="1">Uncharacterized protein</fullName>
    </submittedName>
</protein>